<keyword evidence="3" id="KW-0328">Glycosyltransferase</keyword>
<keyword evidence="4" id="KW-0808">Transferase</keyword>
<dbReference type="InterPro" id="IPR001810">
    <property type="entry name" value="F-box_dom"/>
</dbReference>
<dbReference type="SMART" id="SM00256">
    <property type="entry name" value="FBOX"/>
    <property type="match status" value="1"/>
</dbReference>
<protein>
    <submittedName>
        <fullName evidence="9">F-box domain containing protein</fullName>
    </submittedName>
</protein>
<dbReference type="PANTHER" id="PTHR21461">
    <property type="entry name" value="GLYCOSYLTRANSFERASE FAMILY 92 PROTEIN"/>
    <property type="match status" value="1"/>
</dbReference>
<sequence length="827" mass="93600">MVDMDLKGDAISELPDAVLHQILSFLSTRESVRTSVLSTRWRSLWSAVPSLHFYQEEFPRRESLLELVERAWAARDADVTIITFRLVVSENIDRCYVGRWLENAAERNVEEAEVEVPVGSGHDGSGIVPDSLLRCQSLRSLKLVLPLWKVVFDDGAVGPGSLTTMHLKGIQSCKSSLGTLISSCPVLQELRLEDCYFDLLKITANELKCLTVSRCIFDAYNEVVISTPKLLSFHYTSGKAQGCFIRDMANLVDASIVLFNLSPQNSSVRAWSGSEIFKGLSHASSLTITYLGNQRLSVEEHLQYLPIYLNLKYLRLNILFSRECMEAIAYMLKHMPDLEILVVHNELVWYSIIEEHISWTSKQLTGGMLNRLKEIQLGNFGSSNHETEFIEFLVKNGRIAQDHDGSSLHQNWMKEELTSDYVVKRALNAVGSAAYLFIQMGAYRGGPNSFAVIGLASKPLHVFAKPRFICEWLPLTFHGDDNSSVTASGQTILPDWGYGRVYTVVVVNCTFSVDVGADGIGGCLVLRATTGGGSDRAAETEERFIAMEEAPGSVNVTMFSTPPKYDCLYCGSPLYGELSPQRVREWIAYHAKLFGLKSHFVIHDAGGVHRDVMEVLRPWMEKGLLTLQDVKEQERFDGYYHNQFLVLNDCLHRYKFMAKWIFVFDMDEFIYLPSETNLEPLLESFSGYTQFTIEQMPMSNTLCQFKDYGNTSRMWGIEKLVYRDARRKVRRDHKYAIQPRSASATGVHLSKNVAGPSLQETGGRIKYFHYHGTLAMRRDPCRELLNATKIFFDNTPYVLDETLRSVAGEVRMFELKMIGPRLAHARE</sequence>
<dbReference type="PANTHER" id="PTHR21461:SF12">
    <property type="entry name" value="GALACTAN BETA-1,4-GALACTOSYLTRANSFERASE GALS2"/>
    <property type="match status" value="1"/>
</dbReference>
<dbReference type="InterPro" id="IPR032675">
    <property type="entry name" value="LRR_dom_sf"/>
</dbReference>
<reference evidence="9" key="1">
    <citation type="submission" date="2022-05" db="EMBL/GenBank/DDBJ databases">
        <title>The Musa troglodytarum L. genome provides insights into the mechanism of non-climacteric behaviour and enrichment of carotenoids.</title>
        <authorList>
            <person name="Wang J."/>
        </authorList>
    </citation>
    <scope>NUCLEOTIDE SEQUENCE</scope>
    <source>
        <tissue evidence="9">Leaf</tissue>
    </source>
</reference>
<dbReference type="PROSITE" id="PS50181">
    <property type="entry name" value="FBOX"/>
    <property type="match status" value="1"/>
</dbReference>
<dbReference type="Gene3D" id="1.20.1280.50">
    <property type="match status" value="1"/>
</dbReference>
<dbReference type="InterPro" id="IPR036047">
    <property type="entry name" value="F-box-like_dom_sf"/>
</dbReference>
<dbReference type="EMBL" id="CP097504">
    <property type="protein sequence ID" value="URD90136.1"/>
    <property type="molecule type" value="Genomic_DNA"/>
</dbReference>
<comment type="similarity">
    <text evidence="2">Belongs to the glycosyltransferase 92 family.</text>
</comment>
<evidence type="ECO:0000256" key="1">
    <source>
        <dbReference type="ARBA" id="ARBA00004167"/>
    </source>
</evidence>
<keyword evidence="10" id="KW-1185">Reference proteome</keyword>
<dbReference type="InterPro" id="IPR053781">
    <property type="entry name" value="F-box_AtFBL13-like"/>
</dbReference>
<evidence type="ECO:0000259" key="8">
    <source>
        <dbReference type="PROSITE" id="PS50181"/>
    </source>
</evidence>
<proteinExistence type="inferred from homology"/>
<feature type="domain" description="F-box" evidence="8">
    <location>
        <begin position="8"/>
        <end position="57"/>
    </location>
</feature>
<evidence type="ECO:0000256" key="7">
    <source>
        <dbReference type="ARBA" id="ARBA00023136"/>
    </source>
</evidence>
<dbReference type="Pfam" id="PF00646">
    <property type="entry name" value="F-box"/>
    <property type="match status" value="1"/>
</dbReference>
<dbReference type="Pfam" id="PF01697">
    <property type="entry name" value="Glyco_transf_92"/>
    <property type="match status" value="1"/>
</dbReference>
<dbReference type="AlphaFoldDB" id="A0A9E7JRK7"/>
<keyword evidence="6" id="KW-1133">Transmembrane helix</keyword>
<dbReference type="OrthoDB" id="2526284at2759"/>
<comment type="subcellular location">
    <subcellularLocation>
        <location evidence="1">Membrane</location>
        <topology evidence="1">Single-pass membrane protein</topology>
    </subcellularLocation>
</comment>
<evidence type="ECO:0000256" key="2">
    <source>
        <dbReference type="ARBA" id="ARBA00007647"/>
    </source>
</evidence>
<evidence type="ECO:0000313" key="9">
    <source>
        <dbReference type="EMBL" id="URD90136.1"/>
    </source>
</evidence>
<evidence type="ECO:0000256" key="4">
    <source>
        <dbReference type="ARBA" id="ARBA00022679"/>
    </source>
</evidence>
<organism evidence="9 10">
    <name type="scientific">Musa troglodytarum</name>
    <name type="common">fe'i banana</name>
    <dbReference type="NCBI Taxonomy" id="320322"/>
    <lineage>
        <taxon>Eukaryota</taxon>
        <taxon>Viridiplantae</taxon>
        <taxon>Streptophyta</taxon>
        <taxon>Embryophyta</taxon>
        <taxon>Tracheophyta</taxon>
        <taxon>Spermatophyta</taxon>
        <taxon>Magnoliopsida</taxon>
        <taxon>Liliopsida</taxon>
        <taxon>Zingiberales</taxon>
        <taxon>Musaceae</taxon>
        <taxon>Musa</taxon>
    </lineage>
</organism>
<dbReference type="CDD" id="cd22160">
    <property type="entry name" value="F-box_AtFBL13-like"/>
    <property type="match status" value="1"/>
</dbReference>
<dbReference type="Gene3D" id="3.80.10.10">
    <property type="entry name" value="Ribonuclease Inhibitor"/>
    <property type="match status" value="1"/>
</dbReference>
<dbReference type="Proteomes" id="UP001055439">
    <property type="component" value="Chromosome 2"/>
</dbReference>
<dbReference type="InterPro" id="IPR008166">
    <property type="entry name" value="Glyco_transf_92"/>
</dbReference>
<dbReference type="SUPFAM" id="SSF81383">
    <property type="entry name" value="F-box domain"/>
    <property type="match status" value="1"/>
</dbReference>
<evidence type="ECO:0000256" key="3">
    <source>
        <dbReference type="ARBA" id="ARBA00022676"/>
    </source>
</evidence>
<keyword evidence="7" id="KW-0472">Membrane</keyword>
<dbReference type="GO" id="GO:0016757">
    <property type="term" value="F:glycosyltransferase activity"/>
    <property type="evidence" value="ECO:0007669"/>
    <property type="project" value="UniProtKB-KW"/>
</dbReference>
<evidence type="ECO:0000256" key="5">
    <source>
        <dbReference type="ARBA" id="ARBA00022692"/>
    </source>
</evidence>
<dbReference type="InterPro" id="IPR055357">
    <property type="entry name" value="LRR_At1g61320_AtMIF1"/>
</dbReference>
<evidence type="ECO:0000313" key="10">
    <source>
        <dbReference type="Proteomes" id="UP001055439"/>
    </source>
</evidence>
<dbReference type="GO" id="GO:0016020">
    <property type="term" value="C:membrane"/>
    <property type="evidence" value="ECO:0007669"/>
    <property type="project" value="UniProtKB-SubCell"/>
</dbReference>
<dbReference type="Pfam" id="PF23622">
    <property type="entry name" value="LRR_At1g61320_AtMIF1"/>
    <property type="match status" value="1"/>
</dbReference>
<accession>A0A9E7JRK7</accession>
<dbReference type="SUPFAM" id="SSF52047">
    <property type="entry name" value="RNI-like"/>
    <property type="match status" value="1"/>
</dbReference>
<dbReference type="GO" id="GO:0005737">
    <property type="term" value="C:cytoplasm"/>
    <property type="evidence" value="ECO:0007669"/>
    <property type="project" value="TreeGrafter"/>
</dbReference>
<gene>
    <name evidence="9" type="ORF">MUK42_04858</name>
</gene>
<name>A0A9E7JRK7_9LILI</name>
<evidence type="ECO:0000256" key="6">
    <source>
        <dbReference type="ARBA" id="ARBA00022989"/>
    </source>
</evidence>
<keyword evidence="5" id="KW-0812">Transmembrane</keyword>